<organism evidence="2 3">
    <name type="scientific">Nyctereutes procyonoides</name>
    <name type="common">Raccoon dog</name>
    <name type="synonym">Canis procyonoides</name>
    <dbReference type="NCBI Taxonomy" id="34880"/>
    <lineage>
        <taxon>Eukaryota</taxon>
        <taxon>Metazoa</taxon>
        <taxon>Chordata</taxon>
        <taxon>Craniata</taxon>
        <taxon>Vertebrata</taxon>
        <taxon>Euteleostomi</taxon>
        <taxon>Mammalia</taxon>
        <taxon>Eutheria</taxon>
        <taxon>Laurasiatheria</taxon>
        <taxon>Carnivora</taxon>
        <taxon>Caniformia</taxon>
        <taxon>Canidae</taxon>
        <taxon>Nyctereutes</taxon>
    </lineage>
</organism>
<feature type="region of interest" description="Disordered" evidence="1">
    <location>
        <begin position="31"/>
        <end position="85"/>
    </location>
</feature>
<gene>
    <name evidence="2" type="ORF">NYPRO_LOCUS22775</name>
</gene>
<evidence type="ECO:0000313" key="2">
    <source>
        <dbReference type="EMBL" id="CAD7689981.1"/>
    </source>
</evidence>
<dbReference type="Proteomes" id="UP000645828">
    <property type="component" value="Unassembled WGS sequence"/>
</dbReference>
<protein>
    <submittedName>
        <fullName evidence="2">(raccoon dog) hypothetical protein</fullName>
    </submittedName>
</protein>
<accession>A0A811ZMN2</accession>
<evidence type="ECO:0000313" key="3">
    <source>
        <dbReference type="Proteomes" id="UP000645828"/>
    </source>
</evidence>
<dbReference type="EMBL" id="CAJHUB010000769">
    <property type="protein sequence ID" value="CAD7689981.1"/>
    <property type="molecule type" value="Genomic_DNA"/>
</dbReference>
<evidence type="ECO:0000256" key="1">
    <source>
        <dbReference type="SAM" id="MobiDB-lite"/>
    </source>
</evidence>
<feature type="compositionally biased region" description="Basic residues" evidence="1">
    <location>
        <begin position="171"/>
        <end position="181"/>
    </location>
</feature>
<dbReference type="AlphaFoldDB" id="A0A811ZMN2"/>
<name>A0A811ZMN2_NYCPR</name>
<feature type="compositionally biased region" description="Low complexity" evidence="1">
    <location>
        <begin position="109"/>
        <end position="125"/>
    </location>
</feature>
<feature type="compositionally biased region" description="Low complexity" evidence="1">
    <location>
        <begin position="71"/>
        <end position="83"/>
    </location>
</feature>
<feature type="region of interest" description="Disordered" evidence="1">
    <location>
        <begin position="109"/>
        <end position="181"/>
    </location>
</feature>
<comment type="caution">
    <text evidence="2">The sequence shown here is derived from an EMBL/GenBank/DDBJ whole genome shotgun (WGS) entry which is preliminary data.</text>
</comment>
<proteinExistence type="predicted"/>
<keyword evidence="3" id="KW-1185">Reference proteome</keyword>
<sequence>MQLCNFSAPLTEPDVGLNPWTKIMPRAEGRHSIAEPPRHPRLSKGLPSGSFPHATRGLLDPGRPKDDLTTSRISRPRPAARSACTCGPPALLRRGLYFHRDAVALHAEATSSASGPGTSAGSPGALGCKPGPAAAPSRRTSRGLPGRALQTPEPRGEPEAGPRGSASPGRCPRRLGTCRRT</sequence>
<reference evidence="2" key="1">
    <citation type="submission" date="2020-12" db="EMBL/GenBank/DDBJ databases">
        <authorList>
            <consortium name="Molecular Ecology Group"/>
        </authorList>
    </citation>
    <scope>NUCLEOTIDE SEQUENCE</scope>
    <source>
        <strain evidence="2">TBG_1078</strain>
    </source>
</reference>